<feature type="binding site" evidence="5">
    <location>
        <begin position="220"/>
        <end position="227"/>
    </location>
    <ligand>
        <name>NAD(+)</name>
        <dbReference type="ChEBI" id="CHEBI:57540"/>
    </ligand>
</feature>
<proteinExistence type="inferred from homology"/>
<evidence type="ECO:0000256" key="1">
    <source>
        <dbReference type="ARBA" id="ARBA00007532"/>
    </source>
</evidence>
<dbReference type="RefSeq" id="WP_171200025.1">
    <property type="nucleotide sequence ID" value="NZ_JABEND010000006.1"/>
</dbReference>
<dbReference type="PIRSF" id="PIRSF000350">
    <property type="entry name" value="Mercury_reductase_MerA"/>
    <property type="match status" value="1"/>
</dbReference>
<dbReference type="InterPro" id="IPR023753">
    <property type="entry name" value="FAD/NAD-binding_dom"/>
</dbReference>
<evidence type="ECO:0000256" key="5">
    <source>
        <dbReference type="PIRSR" id="PIRSR000350-3"/>
    </source>
</evidence>
<accession>A0A849AHK5</accession>
<reference evidence="10 11" key="1">
    <citation type="submission" date="2020-05" db="EMBL/GenBank/DDBJ databases">
        <title>Nakamurella sp. DB0629 isolated from air conditioner.</title>
        <authorList>
            <person name="Kim D.H."/>
            <person name="Kim D.-U."/>
        </authorList>
    </citation>
    <scope>NUCLEOTIDE SEQUENCE [LARGE SCALE GENOMIC DNA]</scope>
    <source>
        <strain evidence="10 11">DB0629</strain>
    </source>
</reference>
<keyword evidence="5" id="KW-0547">Nucleotide-binding</keyword>
<dbReference type="GO" id="GO:0006103">
    <property type="term" value="P:2-oxoglutarate metabolic process"/>
    <property type="evidence" value="ECO:0007669"/>
    <property type="project" value="TreeGrafter"/>
</dbReference>
<dbReference type="Proteomes" id="UP000562984">
    <property type="component" value="Unassembled WGS sequence"/>
</dbReference>
<dbReference type="SUPFAM" id="SSF51905">
    <property type="entry name" value="FAD/NAD(P)-binding domain"/>
    <property type="match status" value="1"/>
</dbReference>
<dbReference type="InterPro" id="IPR016156">
    <property type="entry name" value="FAD/NAD-linked_Rdtase_dimer_sf"/>
</dbReference>
<dbReference type="InterPro" id="IPR001100">
    <property type="entry name" value="Pyr_nuc-diS_OxRdtase"/>
</dbReference>
<feature type="domain" description="FAD/NAD(P)-binding" evidence="9">
    <location>
        <begin position="17"/>
        <end position="361"/>
    </location>
</feature>
<feature type="binding site" evidence="5">
    <location>
        <position position="318"/>
    </location>
    <ligand>
        <name>NAD(+)</name>
        <dbReference type="ChEBI" id="CHEBI:57540"/>
    </ligand>
</feature>
<organism evidence="10 11">
    <name type="scientific">Nakamurella aerolata</name>
    <dbReference type="NCBI Taxonomy" id="1656892"/>
    <lineage>
        <taxon>Bacteria</taxon>
        <taxon>Bacillati</taxon>
        <taxon>Actinomycetota</taxon>
        <taxon>Actinomycetes</taxon>
        <taxon>Nakamurellales</taxon>
        <taxon>Nakamurellaceae</taxon>
        <taxon>Nakamurella</taxon>
    </lineage>
</organism>
<feature type="binding site" evidence="5">
    <location>
        <position position="64"/>
    </location>
    <ligand>
        <name>FAD</name>
        <dbReference type="ChEBI" id="CHEBI:57692"/>
    </ligand>
</feature>
<dbReference type="PRINTS" id="PR00368">
    <property type="entry name" value="FADPNR"/>
</dbReference>
<dbReference type="GO" id="GO:0050660">
    <property type="term" value="F:flavin adenine dinucleotide binding"/>
    <property type="evidence" value="ECO:0007669"/>
    <property type="project" value="TreeGrafter"/>
</dbReference>
<keyword evidence="11" id="KW-1185">Reference proteome</keyword>
<dbReference type="Gene3D" id="3.30.390.30">
    <property type="match status" value="1"/>
</dbReference>
<dbReference type="SUPFAM" id="SSF55424">
    <property type="entry name" value="FAD/NAD-linked reductases, dimerisation (C-terminal) domain"/>
    <property type="match status" value="1"/>
</dbReference>
<dbReference type="Pfam" id="PF07992">
    <property type="entry name" value="Pyr_redox_2"/>
    <property type="match status" value="1"/>
</dbReference>
<evidence type="ECO:0000259" key="8">
    <source>
        <dbReference type="Pfam" id="PF02852"/>
    </source>
</evidence>
<evidence type="ECO:0000256" key="4">
    <source>
        <dbReference type="ARBA" id="ARBA00023027"/>
    </source>
</evidence>
<dbReference type="Gene3D" id="3.50.50.60">
    <property type="entry name" value="FAD/NAD(P)-binding domain"/>
    <property type="match status" value="2"/>
</dbReference>
<feature type="domain" description="Pyridine nucleotide-disulphide oxidoreductase dimerisation" evidence="8">
    <location>
        <begin position="396"/>
        <end position="502"/>
    </location>
</feature>
<feature type="compositionally biased region" description="Basic and acidic residues" evidence="7">
    <location>
        <begin position="143"/>
        <end position="153"/>
    </location>
</feature>
<dbReference type="InterPro" id="IPR036188">
    <property type="entry name" value="FAD/NAD-bd_sf"/>
</dbReference>
<evidence type="ECO:0000313" key="10">
    <source>
        <dbReference type="EMBL" id="NNG36322.1"/>
    </source>
</evidence>
<dbReference type="PANTHER" id="PTHR22912">
    <property type="entry name" value="DISULFIDE OXIDOREDUCTASE"/>
    <property type="match status" value="1"/>
</dbReference>
<feature type="binding site" evidence="5">
    <location>
        <begin position="185"/>
        <end position="187"/>
    </location>
    <ligand>
        <name>FAD</name>
        <dbReference type="ChEBI" id="CHEBI:57692"/>
    </ligand>
</feature>
<comment type="caution">
    <text evidence="10">The sequence shown here is derived from an EMBL/GenBank/DDBJ whole genome shotgun (WGS) entry which is preliminary data.</text>
</comment>
<dbReference type="AlphaFoldDB" id="A0A849AHK5"/>
<protein>
    <submittedName>
        <fullName evidence="10">NAD(P)/FAD-dependent oxidoreductase</fullName>
    </submittedName>
</protein>
<gene>
    <name evidence="10" type="ORF">HKD39_11480</name>
</gene>
<name>A0A849AHK5_9ACTN</name>
<comment type="cofactor">
    <cofactor evidence="5">
        <name>FAD</name>
        <dbReference type="ChEBI" id="CHEBI:57692"/>
    </cofactor>
    <text evidence="5">Binds 1 FAD per subunit.</text>
</comment>
<dbReference type="PANTHER" id="PTHR22912:SF151">
    <property type="entry name" value="DIHYDROLIPOYL DEHYDROGENASE, MITOCHONDRIAL"/>
    <property type="match status" value="1"/>
</dbReference>
<dbReference type="InterPro" id="IPR004099">
    <property type="entry name" value="Pyr_nucl-diS_OxRdtase_dimer"/>
</dbReference>
<dbReference type="PRINTS" id="PR00411">
    <property type="entry name" value="PNDRDTASEI"/>
</dbReference>
<evidence type="ECO:0000313" key="11">
    <source>
        <dbReference type="Proteomes" id="UP000562984"/>
    </source>
</evidence>
<evidence type="ECO:0000256" key="3">
    <source>
        <dbReference type="ARBA" id="ARBA00022827"/>
    </source>
</evidence>
<evidence type="ECO:0000256" key="6">
    <source>
        <dbReference type="PIRSR" id="PIRSR000350-4"/>
    </source>
</evidence>
<feature type="binding site" evidence="5">
    <location>
        <position position="124"/>
    </location>
    <ligand>
        <name>FAD</name>
        <dbReference type="ChEBI" id="CHEBI:57692"/>
    </ligand>
</feature>
<dbReference type="EMBL" id="JABEND010000006">
    <property type="protein sequence ID" value="NNG36322.1"/>
    <property type="molecule type" value="Genomic_DNA"/>
</dbReference>
<feature type="binding site" evidence="5">
    <location>
        <position position="356"/>
    </location>
    <ligand>
        <name>FAD</name>
        <dbReference type="ChEBI" id="CHEBI:57692"/>
    </ligand>
</feature>
<sequence>MPDTSNTSANAPTADEFDVVVIGAGPAGENAADFAIRGSDRTAAIVETELIGGECSYYACMPSKALLRPVDVVHTAEHLGGVTGARLDRAALLARRDDWVSHYDDSGQAHWAEQAGITVLRGRGRITGDRTVSVEPADSGAGDPHDGDPHDGESGDSGDDGDSAARGDRRAARTVRARQAVVIATGSTAVIPDPFTDLNPWTSRDATGIVEVPDRIAVIGGGVVACEAATWLAALGATVTLLVRGNRLLAAAEPFAGDAVADGLRAAGVDVRLDTAVRAAAREEVADTGLGKVHGGPVELTLDPGGNLTVDEVLVATGRRPATAGIGLETIGVDEKALHGRTTGGELPGWLYTVGDVNGVAPLTHWGKYQGRQVGRLIAARADGGPEPGQPHHVPVPQVVFTDPQVAWVGQTEQQANDAGASVRILRAAYTSAAGAGLLRDDAAGTAQLVVDNDSGVLLGATFVGPDVAELLHAATIAIVGKVPVEALRDAVPSYPTASEVWLRLIDP</sequence>
<evidence type="ECO:0000259" key="9">
    <source>
        <dbReference type="Pfam" id="PF07992"/>
    </source>
</evidence>
<feature type="disulfide bond" description="Redox-active" evidence="6">
    <location>
        <begin position="55"/>
        <end position="60"/>
    </location>
</feature>
<comment type="similarity">
    <text evidence="1">Belongs to the class-I pyridine nucleotide-disulfide oxidoreductase family.</text>
</comment>
<dbReference type="GO" id="GO:0004148">
    <property type="term" value="F:dihydrolipoyl dehydrogenase (NADH) activity"/>
    <property type="evidence" value="ECO:0007669"/>
    <property type="project" value="TreeGrafter"/>
</dbReference>
<keyword evidence="4 5" id="KW-0520">NAD</keyword>
<dbReference type="Pfam" id="PF02852">
    <property type="entry name" value="Pyr_redox_dim"/>
    <property type="match status" value="1"/>
</dbReference>
<evidence type="ECO:0000256" key="7">
    <source>
        <dbReference type="SAM" id="MobiDB-lite"/>
    </source>
</evidence>
<feature type="region of interest" description="Disordered" evidence="7">
    <location>
        <begin position="128"/>
        <end position="173"/>
    </location>
</feature>
<keyword evidence="2" id="KW-0285">Flavoprotein</keyword>
<keyword evidence="3 5" id="KW-0274">FAD</keyword>
<dbReference type="InterPro" id="IPR050151">
    <property type="entry name" value="Class-I_Pyr_Nuc-Dis_Oxidored"/>
</dbReference>
<evidence type="ECO:0000256" key="2">
    <source>
        <dbReference type="ARBA" id="ARBA00022630"/>
    </source>
</evidence>